<reference evidence="1 2" key="1">
    <citation type="submission" date="2017-12" db="EMBL/GenBank/DDBJ databases">
        <title>Comparative genomics of Botrytis spp.</title>
        <authorList>
            <person name="Valero-Jimenez C.A."/>
            <person name="Tapia P."/>
            <person name="Veloso J."/>
            <person name="Silva-Moreno E."/>
            <person name="Staats M."/>
            <person name="Valdes J.H."/>
            <person name="Van Kan J.A.L."/>
        </authorList>
    </citation>
    <scope>NUCLEOTIDE SEQUENCE [LARGE SCALE GENOMIC DNA]</scope>
    <source>
        <strain evidence="1 2">Be9601</strain>
    </source>
</reference>
<comment type="caution">
    <text evidence="1">The sequence shown here is derived from an EMBL/GenBank/DDBJ whole genome shotgun (WGS) entry which is preliminary data.</text>
</comment>
<proteinExistence type="predicted"/>
<protein>
    <submittedName>
        <fullName evidence="1">Uncharacterized protein</fullName>
    </submittedName>
</protein>
<dbReference type="EMBL" id="PQXM01000026">
    <property type="protein sequence ID" value="TGO79662.1"/>
    <property type="molecule type" value="Genomic_DNA"/>
</dbReference>
<gene>
    <name evidence="1" type="ORF">BELL_0026g00150</name>
</gene>
<keyword evidence="2" id="KW-1185">Reference proteome</keyword>
<accession>A0A4Z1K7X9</accession>
<name>A0A4Z1K7X9_9HELO</name>
<evidence type="ECO:0000313" key="1">
    <source>
        <dbReference type="EMBL" id="TGO79662.1"/>
    </source>
</evidence>
<evidence type="ECO:0000313" key="2">
    <source>
        <dbReference type="Proteomes" id="UP000297229"/>
    </source>
</evidence>
<dbReference type="Proteomes" id="UP000297229">
    <property type="component" value="Unassembled WGS sequence"/>
</dbReference>
<organism evidence="1 2">
    <name type="scientific">Botrytis elliptica</name>
    <dbReference type="NCBI Taxonomy" id="278938"/>
    <lineage>
        <taxon>Eukaryota</taxon>
        <taxon>Fungi</taxon>
        <taxon>Dikarya</taxon>
        <taxon>Ascomycota</taxon>
        <taxon>Pezizomycotina</taxon>
        <taxon>Leotiomycetes</taxon>
        <taxon>Helotiales</taxon>
        <taxon>Sclerotiniaceae</taxon>
        <taxon>Botrytis</taxon>
    </lineage>
</organism>
<dbReference type="AlphaFoldDB" id="A0A4Z1K7X9"/>
<sequence length="119" mass="13240">MHALRTVRTVATNHALSTKLETQIYTGQNDIIVSTNSDFVQGAVYLVRQPATECEALCEVRRKVPGPDTCFETYPGTDIALNTMFALQVLPFVVHIIFSPLRYPFSSVRAAKPEVQTEP</sequence>